<feature type="compositionally biased region" description="Basic and acidic residues" evidence="2">
    <location>
        <begin position="127"/>
        <end position="136"/>
    </location>
</feature>
<evidence type="ECO:0000313" key="3">
    <source>
        <dbReference type="EMBL" id="CDW72697.1"/>
    </source>
</evidence>
<keyword evidence="1" id="KW-0175">Coiled coil</keyword>
<feature type="compositionally biased region" description="Low complexity" evidence="2">
    <location>
        <begin position="51"/>
        <end position="66"/>
    </location>
</feature>
<feature type="compositionally biased region" description="Basic and acidic residues" evidence="2">
    <location>
        <begin position="82"/>
        <end position="95"/>
    </location>
</feature>
<dbReference type="EMBL" id="CCKQ01001584">
    <property type="protein sequence ID" value="CDW72697.1"/>
    <property type="molecule type" value="Genomic_DNA"/>
</dbReference>
<feature type="region of interest" description="Disordered" evidence="2">
    <location>
        <begin position="855"/>
        <end position="881"/>
    </location>
</feature>
<feature type="region of interest" description="Disordered" evidence="2">
    <location>
        <begin position="1"/>
        <end position="203"/>
    </location>
</feature>
<accession>A0A077ZS37</accession>
<dbReference type="OMA" id="FRISKEC"/>
<dbReference type="AlphaFoldDB" id="A0A077ZS37"/>
<protein>
    <submittedName>
        <fullName evidence="3">Uncharacterized protein</fullName>
    </submittedName>
</protein>
<feature type="compositionally biased region" description="Polar residues" evidence="2">
    <location>
        <begin position="150"/>
        <end position="160"/>
    </location>
</feature>
<sequence length="894" mass="103925">MSTLPESLNNQLEKQQSQNQTKQSVRFSKVEILDQKQPDKQRMSRQESIQSVNGNNSTSNNSRASNIPRKSSLGRKSSQKKSNVDLKFDAVREESSSDTSSMTSESEDDSTKKRSQKNSIKSANDALNDKSRRETSYNDFYQIQEEPPSKEQTISDSMSKQQDEEDSHSQNEDEENEMDFQDENNGDESTQENQNEDNKNRKQKASLRFSKLLSQQDDVAQLLEVVQKQQNDLMEYFTLKRKQSEVSMSSHQSDQIEVDGKIETIFKMLGIQSDMINQKDESGNQVTQNEQILKQNVSNDNDTGMLKRFSQGFSQTSSRQFLGFGPMLDCPSLISEQTNEDQSSSYNSKQNIDKISRQQAQSMIANQNNDIQNQLELINKEIASTTHNLKSSSHAQLPSSASQKQEQSISEVTDLEKQLTQLQLKKQQLQFEHQQRLLQYTRTSCSSIKIRDCLVNQKLLMKFQRSRRSRLKNSYLSYKTVILNPLIYLVKLKIQEKDERVESFKRRYKECKGKYSDLKNRIDEMLIKKNEEAKQKREKKDLKIENEFLQHQIYTLQNELSIEKREKLQANEYQQKIKYYEGIIEDLSYENAKLTNSKSSMKSMLIQMQLFRISKECEDYKHKYEVSEKLRVQLKEFFSKNIQKQADQELKVSNYEQIIMSQSISQDKSKLNLTESIDNNSIGLNLNQQQNDSIANERSLDYFTSKYLDKYNSKTSNISNNQNQTAKLNNQSLVSSTNYQGNAKTRNNNQMYQQNIQNESKPQQLKQTITKESNKITSPLRQAQNLYGAFQTQTRFQDNETISLRIQSKNQNIMNQSQDGQRRAGAAPRTYNYQFTNDRQDIIKVDDQRANEQIRDAASKQQSRFITDDDEDSDDISRDEQFNANVPVFSFKLS</sequence>
<feature type="compositionally biased region" description="Basic and acidic residues" evidence="2">
    <location>
        <begin position="28"/>
        <end position="45"/>
    </location>
</feature>
<dbReference type="Proteomes" id="UP000039865">
    <property type="component" value="Unassembled WGS sequence"/>
</dbReference>
<keyword evidence="4" id="KW-1185">Reference proteome</keyword>
<evidence type="ECO:0000256" key="1">
    <source>
        <dbReference type="SAM" id="Coils"/>
    </source>
</evidence>
<evidence type="ECO:0000313" key="4">
    <source>
        <dbReference type="Proteomes" id="UP000039865"/>
    </source>
</evidence>
<feature type="compositionally biased region" description="Acidic residues" evidence="2">
    <location>
        <begin position="172"/>
        <end position="190"/>
    </location>
</feature>
<feature type="coiled-coil region" evidence="1">
    <location>
        <begin position="494"/>
        <end position="559"/>
    </location>
</feature>
<evidence type="ECO:0000256" key="2">
    <source>
        <dbReference type="SAM" id="MobiDB-lite"/>
    </source>
</evidence>
<feature type="compositionally biased region" description="Low complexity" evidence="2">
    <location>
        <begin position="391"/>
        <end position="403"/>
    </location>
</feature>
<reference evidence="3 4" key="1">
    <citation type="submission" date="2014-06" db="EMBL/GenBank/DDBJ databases">
        <authorList>
            <person name="Swart Estienne"/>
        </authorList>
    </citation>
    <scope>NUCLEOTIDE SEQUENCE [LARGE SCALE GENOMIC DNA]</scope>
    <source>
        <strain evidence="3 4">130c</strain>
    </source>
</reference>
<feature type="compositionally biased region" description="Polar residues" evidence="2">
    <location>
        <begin position="1"/>
        <end position="26"/>
    </location>
</feature>
<gene>
    <name evidence="3" type="primary">Contig11176.g11938</name>
    <name evidence="3" type="ORF">STYLEM_1661</name>
</gene>
<proteinExistence type="predicted"/>
<feature type="region of interest" description="Disordered" evidence="2">
    <location>
        <begin position="388"/>
        <end position="409"/>
    </location>
</feature>
<organism evidence="3 4">
    <name type="scientific">Stylonychia lemnae</name>
    <name type="common">Ciliate</name>
    <dbReference type="NCBI Taxonomy" id="5949"/>
    <lineage>
        <taxon>Eukaryota</taxon>
        <taxon>Sar</taxon>
        <taxon>Alveolata</taxon>
        <taxon>Ciliophora</taxon>
        <taxon>Intramacronucleata</taxon>
        <taxon>Spirotrichea</taxon>
        <taxon>Stichotrichia</taxon>
        <taxon>Sporadotrichida</taxon>
        <taxon>Oxytrichidae</taxon>
        <taxon>Stylonychinae</taxon>
        <taxon>Stylonychia</taxon>
    </lineage>
</organism>
<dbReference type="InParanoid" id="A0A077ZS37"/>
<name>A0A077ZS37_STYLE</name>